<evidence type="ECO:0000313" key="3">
    <source>
        <dbReference type="Proteomes" id="UP001055439"/>
    </source>
</evidence>
<evidence type="ECO:0000313" key="2">
    <source>
        <dbReference type="EMBL" id="URE17841.1"/>
    </source>
</evidence>
<keyword evidence="1" id="KW-0812">Transmembrane</keyword>
<protein>
    <submittedName>
        <fullName evidence="2">Keratin, type II cytoskeletal</fullName>
    </submittedName>
</protein>
<feature type="transmembrane region" description="Helical" evidence="1">
    <location>
        <begin position="95"/>
        <end position="116"/>
    </location>
</feature>
<keyword evidence="3" id="KW-1185">Reference proteome</keyword>
<dbReference type="AlphaFoldDB" id="A0A9E7KHR6"/>
<gene>
    <name evidence="2" type="ORF">MUK42_13098</name>
</gene>
<reference evidence="2" key="1">
    <citation type="submission" date="2022-05" db="EMBL/GenBank/DDBJ databases">
        <title>The Musa troglodytarum L. genome provides insights into the mechanism of non-climacteric behaviour and enrichment of carotenoids.</title>
        <authorList>
            <person name="Wang J."/>
        </authorList>
    </citation>
    <scope>NUCLEOTIDE SEQUENCE</scope>
    <source>
        <tissue evidence="2">Leaf</tissue>
    </source>
</reference>
<keyword evidence="1" id="KW-1133">Transmembrane helix</keyword>
<sequence length="117" mass="13529">MGRFQKYYPFSAPLSFPTHHHHCSSRLPSPSPIPPHPHHRHPHPLSLSLRFLQLLTLQVERDYVGFASFPLPLLWRILLRIASGSRCVTFSCFRFLYSVSVEFSLAYVCFLGIFFLG</sequence>
<keyword evidence="1" id="KW-0472">Membrane</keyword>
<dbReference type="Proteomes" id="UP001055439">
    <property type="component" value="Chromosome 7"/>
</dbReference>
<organism evidence="2 3">
    <name type="scientific">Musa troglodytarum</name>
    <name type="common">fe'i banana</name>
    <dbReference type="NCBI Taxonomy" id="320322"/>
    <lineage>
        <taxon>Eukaryota</taxon>
        <taxon>Viridiplantae</taxon>
        <taxon>Streptophyta</taxon>
        <taxon>Embryophyta</taxon>
        <taxon>Tracheophyta</taxon>
        <taxon>Spermatophyta</taxon>
        <taxon>Magnoliopsida</taxon>
        <taxon>Liliopsida</taxon>
        <taxon>Zingiberales</taxon>
        <taxon>Musaceae</taxon>
        <taxon>Musa</taxon>
    </lineage>
</organism>
<evidence type="ECO:0000256" key="1">
    <source>
        <dbReference type="SAM" id="Phobius"/>
    </source>
</evidence>
<accession>A0A9E7KHR6</accession>
<name>A0A9E7KHR6_9LILI</name>
<proteinExistence type="predicted"/>
<dbReference type="OrthoDB" id="10255522at2759"/>
<dbReference type="EMBL" id="CP097509">
    <property type="protein sequence ID" value="URE17841.1"/>
    <property type="molecule type" value="Genomic_DNA"/>
</dbReference>